<dbReference type="GO" id="GO:0005524">
    <property type="term" value="F:ATP binding"/>
    <property type="evidence" value="ECO:0007669"/>
    <property type="project" value="UniProtKB-KW"/>
</dbReference>
<evidence type="ECO:0000256" key="2">
    <source>
        <dbReference type="ARBA" id="ARBA00008598"/>
    </source>
</evidence>
<dbReference type="InterPro" id="IPR014001">
    <property type="entry name" value="Helicase_ATP-bd"/>
</dbReference>
<keyword evidence="8 10" id="KW-0067">ATP-binding</keyword>
<dbReference type="RefSeq" id="WP_072263506.1">
    <property type="nucleotide sequence ID" value="NZ_CZVV01000005.1"/>
</dbReference>
<comment type="function">
    <text evidence="10">Subunit R is required for both nuclease and ATPase activities, but not for modification.</text>
</comment>
<dbReference type="EMBL" id="CZVV01000005">
    <property type="protein sequence ID" value="CUS96825.1"/>
    <property type="molecule type" value="Genomic_DNA"/>
</dbReference>
<evidence type="ECO:0000256" key="9">
    <source>
        <dbReference type="ARBA" id="ARBA00023125"/>
    </source>
</evidence>
<organism evidence="12 13">
    <name type="scientific">Kryptobacter tengchongensis</name>
    <dbReference type="NCBI Taxonomy" id="1643429"/>
    <lineage>
        <taxon>Bacteria</taxon>
        <taxon>Pseudomonadati</taxon>
        <taxon>Candidatus Kryptoniota</taxon>
        <taxon>Candidatus Kryptobacter</taxon>
    </lineage>
</organism>
<keyword evidence="6" id="KW-0255">Endonuclease</keyword>
<comment type="caution">
    <text evidence="12">The sequence shown here is derived from an EMBL/GenBank/DDBJ whole genome shotgun (WGS) entry which is preliminary data.</text>
</comment>
<evidence type="ECO:0000256" key="5">
    <source>
        <dbReference type="ARBA" id="ARBA00022747"/>
    </source>
</evidence>
<dbReference type="Gene3D" id="3.40.50.300">
    <property type="entry name" value="P-loop containing nucleotide triphosphate hydrolases"/>
    <property type="match status" value="2"/>
</dbReference>
<keyword evidence="4 10" id="KW-0547">Nucleotide-binding</keyword>
<dbReference type="Gene3D" id="3.90.1570.50">
    <property type="match status" value="1"/>
</dbReference>
<dbReference type="SUPFAM" id="SSF52540">
    <property type="entry name" value="P-loop containing nucleoside triphosphate hydrolases"/>
    <property type="match status" value="2"/>
</dbReference>
<dbReference type="InterPro" id="IPR055180">
    <property type="entry name" value="HsdR_RecA-like_helicase_dom_2"/>
</dbReference>
<keyword evidence="9 10" id="KW-0238">DNA-binding</keyword>
<name>A0A916LIE5_KRYT1</name>
<dbReference type="PANTHER" id="PTHR30195">
    <property type="entry name" value="TYPE I SITE-SPECIFIC DEOXYRIBONUCLEASE PROTEIN SUBUNIT M AND R"/>
    <property type="match status" value="1"/>
</dbReference>
<feature type="domain" description="Helicase ATP-binding" evidence="11">
    <location>
        <begin position="270"/>
        <end position="445"/>
    </location>
</feature>
<dbReference type="Pfam" id="PF04313">
    <property type="entry name" value="HSDR_N"/>
    <property type="match status" value="1"/>
</dbReference>
<proteinExistence type="inferred from homology"/>
<keyword evidence="7 10" id="KW-0378">Hydrolase</keyword>
<dbReference type="SMART" id="SM00487">
    <property type="entry name" value="DEXDc"/>
    <property type="match status" value="1"/>
</dbReference>
<evidence type="ECO:0000256" key="6">
    <source>
        <dbReference type="ARBA" id="ARBA00022759"/>
    </source>
</evidence>
<protein>
    <recommendedName>
        <fullName evidence="10">Type I restriction enzyme endonuclease subunit</fullName>
        <shortName evidence="10">R protein</shortName>
        <ecNumber evidence="10">3.1.21.3</ecNumber>
    </recommendedName>
</protein>
<comment type="subunit">
    <text evidence="10">The type I restriction/modification system is composed of three polypeptides R, M and S.</text>
</comment>
<accession>A0A916LIE5</accession>
<dbReference type="InterPro" id="IPR051268">
    <property type="entry name" value="Type-I_R_enzyme_R_subunit"/>
</dbReference>
<dbReference type="GO" id="GO:0003677">
    <property type="term" value="F:DNA binding"/>
    <property type="evidence" value="ECO:0007669"/>
    <property type="project" value="UniProtKB-KW"/>
</dbReference>
<dbReference type="InterPro" id="IPR004473">
    <property type="entry name" value="Restrct_endonuc_typeI_HsdR"/>
</dbReference>
<evidence type="ECO:0000259" key="11">
    <source>
        <dbReference type="PROSITE" id="PS51192"/>
    </source>
</evidence>
<dbReference type="Proteomes" id="UP000243105">
    <property type="component" value="Unassembled WGS sequence"/>
</dbReference>
<dbReference type="PROSITE" id="PS51192">
    <property type="entry name" value="HELICASE_ATP_BIND_1"/>
    <property type="match status" value="1"/>
</dbReference>
<evidence type="ECO:0000256" key="10">
    <source>
        <dbReference type="RuleBase" id="RU364115"/>
    </source>
</evidence>
<sequence length="1004" mass="119546">MPKQLEKKLVEDYVIEKLQEIGWRYVEAKDLERASLDEPLLLDDLKQKILEINQNVEFTEDDINEIIRMLQNASTNQNGHRDILNYFKYGVPIKTEKEKISRKILLFDFQNPQNNEFIFTNQFDFFGRENIRLDLILFVNGIPLVNIESKNPYTRKTDYRDAFLQIKRYEKVSPELYKYIQIGIGFAEKVKYFPIIPWLEEDKIDQFVWRWEGKEDDEAIFVMLEPKNLLDILKNFIFIREVRGEIKKVVPRYMQFRAANKIYQRVIDNLNGETNKNKGLIWHWQGSGKTLTMIFSAYKLYYEKRLENPTIFFIVDRRDLEEQLNSELSSLDLGFEFERIESIKNLKEVITWDNYKGKRGVFLTLIHKFDTEEEFILNELENVEGINIRKNVICFLDEVHRTQYGELAGKMHAILKNGFFFGFTGTPIMSKDRNTYEKFGYISEGEMYLDKYFIDDAQKDGFVVPIVYEMRKEEVRLKDQDLEWYFEKVDAEDIADEVETKMLREEIRRRINEITVFLENEKNIEIICEDIAQHFKENFDGKFKGLIVTGSRKACVIFKEILDKYLPSEYSEVVMTFNPSDPREPQEIQTYREKLIKRFNIQDTDEIIKIIIEKFRKEENPKLLIVTDMLITGFDEPQLGVLYLYKLLKDHRLLQAIARVNRPYIEKECGLVVDYVGIFKDLKRALEVYSEDEKLVEGVVIDKDAPFEKFVEILKELRNLLGDFIGKFEKESFDGALEIIKNPETGKEFEELYKKLRRLFEFLKSDERVIKYLSDYKWVTALYEGYKKLMKPDLDESKIEKFFNNTIAIIRELIEVDPLLKIRKPLLIDLQYIKSLKENLDLSEKERTIGIINAIDLLVRTIGDKNPIYKSIADRVRELVEKWQEDEINLEELGIEVDKIVSYIEEKEEEHKRTGLNEIEFGIKLILENKIKAPSDELENWAKQIYKNIKSQLFEKWNKNPAVVKEVEKIIRETLIEMRGKYKFSYEEFNNLHKEIFDYICKNA</sequence>
<comment type="similarity">
    <text evidence="2 10">Belongs to the HsdR family.</text>
</comment>
<dbReference type="CDD" id="cd22332">
    <property type="entry name" value="HsdR_N"/>
    <property type="match status" value="1"/>
</dbReference>
<dbReference type="Pfam" id="PF18766">
    <property type="entry name" value="SWI2_SNF2"/>
    <property type="match status" value="1"/>
</dbReference>
<evidence type="ECO:0000256" key="7">
    <source>
        <dbReference type="ARBA" id="ARBA00022801"/>
    </source>
</evidence>
<evidence type="ECO:0000313" key="13">
    <source>
        <dbReference type="Proteomes" id="UP000243105"/>
    </source>
</evidence>
<evidence type="ECO:0000313" key="12">
    <source>
        <dbReference type="EMBL" id="CUS96825.1"/>
    </source>
</evidence>
<evidence type="ECO:0000256" key="4">
    <source>
        <dbReference type="ARBA" id="ARBA00022741"/>
    </source>
</evidence>
<evidence type="ECO:0000256" key="1">
    <source>
        <dbReference type="ARBA" id="ARBA00000851"/>
    </source>
</evidence>
<dbReference type="NCBIfam" id="TIGR00348">
    <property type="entry name" value="hsdR"/>
    <property type="match status" value="1"/>
</dbReference>
<dbReference type="Pfam" id="PF22679">
    <property type="entry name" value="T1R_D3-like"/>
    <property type="match status" value="1"/>
</dbReference>
<evidence type="ECO:0000256" key="3">
    <source>
        <dbReference type="ARBA" id="ARBA00022722"/>
    </source>
</evidence>
<dbReference type="InterPro" id="IPR007409">
    <property type="entry name" value="Restrct_endonuc_type1_HsdR_N"/>
</dbReference>
<dbReference type="CDD" id="cd18800">
    <property type="entry name" value="SF2_C_EcoR124I-like"/>
    <property type="match status" value="1"/>
</dbReference>
<reference evidence="12 13" key="1">
    <citation type="submission" date="2015-11" db="EMBL/GenBank/DDBJ databases">
        <authorList>
            <person name="Varghese N."/>
        </authorList>
    </citation>
    <scope>NUCLEOTIDE SEQUENCE [LARGE SCALE GENOMIC DNA]</scope>
    <source>
        <strain evidence="12 13">JGI-25</strain>
    </source>
</reference>
<comment type="catalytic activity">
    <reaction evidence="1 10">
        <text>Endonucleolytic cleavage of DNA to give random double-stranded fragments with terminal 5'-phosphates, ATP is simultaneously hydrolyzed.</text>
        <dbReference type="EC" id="3.1.21.3"/>
    </reaction>
</comment>
<dbReference type="GO" id="GO:0009307">
    <property type="term" value="P:DNA restriction-modification system"/>
    <property type="evidence" value="ECO:0007669"/>
    <property type="project" value="UniProtKB-KW"/>
</dbReference>
<dbReference type="InterPro" id="IPR027417">
    <property type="entry name" value="P-loop_NTPase"/>
</dbReference>
<keyword evidence="5 10" id="KW-0680">Restriction system</keyword>
<dbReference type="PANTHER" id="PTHR30195:SF15">
    <property type="entry name" value="TYPE I RESTRICTION ENZYME HINDI ENDONUCLEASE SUBUNIT"/>
    <property type="match status" value="1"/>
</dbReference>
<dbReference type="EC" id="3.1.21.3" evidence="10"/>
<keyword evidence="3" id="KW-0540">Nuclease</keyword>
<dbReference type="AlphaFoldDB" id="A0A916LIE5"/>
<dbReference type="InterPro" id="IPR040980">
    <property type="entry name" value="SWI2_SNF2"/>
</dbReference>
<dbReference type="GO" id="GO:0009035">
    <property type="term" value="F:type I site-specific deoxyribonuclease activity"/>
    <property type="evidence" value="ECO:0007669"/>
    <property type="project" value="UniProtKB-EC"/>
</dbReference>
<evidence type="ECO:0000256" key="8">
    <source>
        <dbReference type="ARBA" id="ARBA00022840"/>
    </source>
</evidence>
<gene>
    <name evidence="12" type="ORF">JGI25_00171</name>
</gene>